<comment type="caution">
    <text evidence="2">The sequence shown here is derived from an EMBL/GenBank/DDBJ whole genome shotgun (WGS) entry which is preliminary data.</text>
</comment>
<dbReference type="Proteomes" id="UP001500827">
    <property type="component" value="Unassembled WGS sequence"/>
</dbReference>
<gene>
    <name evidence="2" type="ORF">GCM10022276_07900</name>
</gene>
<accession>A0ABP7L1U5</accession>
<keyword evidence="1" id="KW-0472">Membrane</keyword>
<dbReference type="EMBL" id="BAABBM010000001">
    <property type="protein sequence ID" value="GAA3891157.1"/>
    <property type="molecule type" value="Genomic_DNA"/>
</dbReference>
<evidence type="ECO:0000313" key="3">
    <source>
        <dbReference type="Proteomes" id="UP001500827"/>
    </source>
</evidence>
<sequence length="110" mass="12005">MRNRGIGRARMFMGGILLFAAAIAWATALMMSPHGTAVADGTNHVRTVVAVYLRNSAIAVLMLSALAGWMLFPLRRPRAPRRDWAVAGVLAILVATSIYQLVWLQMSVLN</sequence>
<organism evidence="2 3">
    <name type="scientific">Sphingomonas limnosediminicola</name>
    <dbReference type="NCBI Taxonomy" id="940133"/>
    <lineage>
        <taxon>Bacteria</taxon>
        <taxon>Pseudomonadati</taxon>
        <taxon>Pseudomonadota</taxon>
        <taxon>Alphaproteobacteria</taxon>
        <taxon>Sphingomonadales</taxon>
        <taxon>Sphingomonadaceae</taxon>
        <taxon>Sphingomonas</taxon>
    </lineage>
</organism>
<feature type="transmembrane region" description="Helical" evidence="1">
    <location>
        <begin position="84"/>
        <end position="104"/>
    </location>
</feature>
<feature type="transmembrane region" description="Helical" evidence="1">
    <location>
        <begin position="49"/>
        <end position="72"/>
    </location>
</feature>
<protein>
    <submittedName>
        <fullName evidence="2">Uncharacterized protein</fullName>
    </submittedName>
</protein>
<dbReference type="RefSeq" id="WP_344698390.1">
    <property type="nucleotide sequence ID" value="NZ_BAABBM010000001.1"/>
</dbReference>
<keyword evidence="3" id="KW-1185">Reference proteome</keyword>
<name>A0ABP7L1U5_9SPHN</name>
<reference evidence="3" key="1">
    <citation type="journal article" date="2019" name="Int. J. Syst. Evol. Microbiol.">
        <title>The Global Catalogue of Microorganisms (GCM) 10K type strain sequencing project: providing services to taxonomists for standard genome sequencing and annotation.</title>
        <authorList>
            <consortium name="The Broad Institute Genomics Platform"/>
            <consortium name="The Broad Institute Genome Sequencing Center for Infectious Disease"/>
            <person name="Wu L."/>
            <person name="Ma J."/>
        </authorList>
    </citation>
    <scope>NUCLEOTIDE SEQUENCE [LARGE SCALE GENOMIC DNA]</scope>
    <source>
        <strain evidence="3">JCM 17543</strain>
    </source>
</reference>
<keyword evidence="1" id="KW-0812">Transmembrane</keyword>
<evidence type="ECO:0000313" key="2">
    <source>
        <dbReference type="EMBL" id="GAA3891157.1"/>
    </source>
</evidence>
<evidence type="ECO:0000256" key="1">
    <source>
        <dbReference type="SAM" id="Phobius"/>
    </source>
</evidence>
<proteinExistence type="predicted"/>
<keyword evidence="1" id="KW-1133">Transmembrane helix</keyword>